<evidence type="ECO:0000256" key="5">
    <source>
        <dbReference type="ARBA" id="ARBA00022692"/>
    </source>
</evidence>
<dbReference type="AlphaFoldDB" id="A0AAW9QTD1"/>
<dbReference type="GO" id="GO:0034257">
    <property type="term" value="F:nicotinamide riboside transmembrane transporter activity"/>
    <property type="evidence" value="ECO:0007669"/>
    <property type="project" value="InterPro"/>
</dbReference>
<dbReference type="PANTHER" id="PTHR36122">
    <property type="entry name" value="NICOTINAMIDE RIBOSIDE TRANSPORTER PNUC"/>
    <property type="match status" value="1"/>
</dbReference>
<evidence type="ECO:0000313" key="10">
    <source>
        <dbReference type="Proteomes" id="UP001328733"/>
    </source>
</evidence>
<evidence type="ECO:0000256" key="7">
    <source>
        <dbReference type="ARBA" id="ARBA00023136"/>
    </source>
</evidence>
<protein>
    <submittedName>
        <fullName evidence="9">Nicotinamide riboside transporter PnuC</fullName>
    </submittedName>
</protein>
<keyword evidence="7 8" id="KW-0472">Membrane</keyword>
<organism evidence="9 10">
    <name type="scientific">Pannus brasiliensis CCIBt3594</name>
    <dbReference type="NCBI Taxonomy" id="1427578"/>
    <lineage>
        <taxon>Bacteria</taxon>
        <taxon>Bacillati</taxon>
        <taxon>Cyanobacteriota</taxon>
        <taxon>Cyanophyceae</taxon>
        <taxon>Oscillatoriophycideae</taxon>
        <taxon>Chroococcales</taxon>
        <taxon>Microcystaceae</taxon>
        <taxon>Pannus</taxon>
    </lineage>
</organism>
<evidence type="ECO:0000256" key="2">
    <source>
        <dbReference type="ARBA" id="ARBA00006669"/>
    </source>
</evidence>
<dbReference type="NCBIfam" id="TIGR01528">
    <property type="entry name" value="NMN_trans_PnuC"/>
    <property type="match status" value="1"/>
</dbReference>
<accession>A0AAW9QTD1</accession>
<dbReference type="Proteomes" id="UP001328733">
    <property type="component" value="Unassembled WGS sequence"/>
</dbReference>
<comment type="caution">
    <text evidence="9">The sequence shown here is derived from an EMBL/GenBank/DDBJ whole genome shotgun (WGS) entry which is preliminary data.</text>
</comment>
<evidence type="ECO:0000256" key="8">
    <source>
        <dbReference type="SAM" id="Phobius"/>
    </source>
</evidence>
<evidence type="ECO:0000256" key="4">
    <source>
        <dbReference type="ARBA" id="ARBA00022475"/>
    </source>
</evidence>
<keyword evidence="5 8" id="KW-0812">Transmembrane</keyword>
<dbReference type="PANTHER" id="PTHR36122:SF2">
    <property type="entry name" value="NICOTINAMIDE RIBOSIDE TRANSPORTER PNUC"/>
    <property type="match status" value="1"/>
</dbReference>
<feature type="transmembrane region" description="Helical" evidence="8">
    <location>
        <begin position="185"/>
        <end position="205"/>
    </location>
</feature>
<reference evidence="9 10" key="1">
    <citation type="submission" date="2024-01" db="EMBL/GenBank/DDBJ databases">
        <title>Genomic insights into the taxonomy and metabolism of the cyanobacterium Pannus brasiliensis CCIBt3594.</title>
        <authorList>
            <person name="Machado M."/>
            <person name="Botero N.B."/>
            <person name="Andreote A.P.D."/>
            <person name="Feitosa A.M.T."/>
            <person name="Popin R."/>
            <person name="Sivonen K."/>
            <person name="Fiore M.F."/>
        </authorList>
    </citation>
    <scope>NUCLEOTIDE SEQUENCE [LARGE SCALE GENOMIC DNA]</scope>
    <source>
        <strain evidence="9 10">CCIBt3594</strain>
    </source>
</reference>
<feature type="transmembrane region" description="Helical" evidence="8">
    <location>
        <begin position="68"/>
        <end position="83"/>
    </location>
</feature>
<evidence type="ECO:0000313" key="9">
    <source>
        <dbReference type="EMBL" id="MEG3436583.1"/>
    </source>
</evidence>
<feature type="transmembrane region" description="Helical" evidence="8">
    <location>
        <begin position="6"/>
        <end position="31"/>
    </location>
</feature>
<keyword evidence="10" id="KW-1185">Reference proteome</keyword>
<feature type="transmembrane region" description="Helical" evidence="8">
    <location>
        <begin position="43"/>
        <end position="62"/>
    </location>
</feature>
<keyword evidence="3" id="KW-0813">Transport</keyword>
<dbReference type="Pfam" id="PF04973">
    <property type="entry name" value="NMN_transporter"/>
    <property type="match status" value="1"/>
</dbReference>
<dbReference type="GO" id="GO:0005886">
    <property type="term" value="C:plasma membrane"/>
    <property type="evidence" value="ECO:0007669"/>
    <property type="project" value="UniProtKB-SubCell"/>
</dbReference>
<evidence type="ECO:0000256" key="6">
    <source>
        <dbReference type="ARBA" id="ARBA00022989"/>
    </source>
</evidence>
<evidence type="ECO:0000256" key="3">
    <source>
        <dbReference type="ARBA" id="ARBA00022448"/>
    </source>
</evidence>
<gene>
    <name evidence="9" type="primary">pnuC</name>
    <name evidence="9" type="ORF">V0288_05575</name>
</gene>
<keyword evidence="4" id="KW-1003">Cell membrane</keyword>
<dbReference type="InterPro" id="IPR006419">
    <property type="entry name" value="NMN_transpt_PnuC"/>
</dbReference>
<sequence>MLEFWSVNSIAFTVLGYSVSYLELAGTILYLGSVWLIARGNILTWPVGIASVLLYMVLFYQIRLYSDFLEQIYYLIVSIYGWWRWRDRESDRTLKTRYGSPVRILAIATGTIAVSMVWGAIMSRIHLFLPVIFPEPADFPYLDALTTGMSFTAMALMPGKYVESWYYWIVVDSIAIGLYRAKGVIFLSLLYAILLVMAIGGLRTWKKATRATER</sequence>
<comment type="similarity">
    <text evidence="2">Belongs to the nicotinamide ribonucleoside (NR) uptake permease (TC 4.B.1) family.</text>
</comment>
<keyword evidence="6 8" id="KW-1133">Transmembrane helix</keyword>
<proteinExistence type="inferred from homology"/>
<dbReference type="RefSeq" id="WP_332864042.1">
    <property type="nucleotide sequence ID" value="NZ_JBAFSM010000008.1"/>
</dbReference>
<feature type="transmembrane region" description="Helical" evidence="8">
    <location>
        <begin position="104"/>
        <end position="127"/>
    </location>
</feature>
<comment type="subcellular location">
    <subcellularLocation>
        <location evidence="1">Cell membrane</location>
        <topology evidence="1">Multi-pass membrane protein</topology>
    </subcellularLocation>
</comment>
<dbReference type="EMBL" id="JBAFSM010000008">
    <property type="protein sequence ID" value="MEG3436583.1"/>
    <property type="molecule type" value="Genomic_DNA"/>
</dbReference>
<name>A0AAW9QTD1_9CHRO</name>
<evidence type="ECO:0000256" key="1">
    <source>
        <dbReference type="ARBA" id="ARBA00004651"/>
    </source>
</evidence>